<dbReference type="InterPro" id="IPR041489">
    <property type="entry name" value="PDZ_6"/>
</dbReference>
<dbReference type="STRING" id="550540.Fbal_1589"/>
<dbReference type="eggNOG" id="COG3975">
    <property type="taxonomic scope" value="Bacteria"/>
</dbReference>
<feature type="domain" description="PDZ" evidence="1">
    <location>
        <begin position="477"/>
        <end position="532"/>
    </location>
</feature>
<keyword evidence="3" id="KW-1185">Reference proteome</keyword>
<evidence type="ECO:0000259" key="1">
    <source>
        <dbReference type="PROSITE" id="PS50106"/>
    </source>
</evidence>
<dbReference type="EMBL" id="CP002209">
    <property type="protein sequence ID" value="ADN75793.1"/>
    <property type="molecule type" value="Genomic_DNA"/>
</dbReference>
<dbReference type="AlphaFoldDB" id="E1SPZ8"/>
<dbReference type="RefSeq" id="WP_013345099.1">
    <property type="nucleotide sequence ID" value="NC_014541.1"/>
</dbReference>
<organism evidence="2 3">
    <name type="scientific">Ferrimonas balearica (strain DSM 9799 / CCM 4581 / KCTC 23876 / PAT)</name>
    <dbReference type="NCBI Taxonomy" id="550540"/>
    <lineage>
        <taxon>Bacteria</taxon>
        <taxon>Pseudomonadati</taxon>
        <taxon>Pseudomonadota</taxon>
        <taxon>Gammaproteobacteria</taxon>
        <taxon>Alteromonadales</taxon>
        <taxon>Ferrimonadaceae</taxon>
        <taxon>Ferrimonas</taxon>
    </lineage>
</organism>
<dbReference type="OrthoDB" id="9778516at2"/>
<dbReference type="InterPro" id="IPR024191">
    <property type="entry name" value="Peptidase_M61"/>
</dbReference>
<dbReference type="Gene3D" id="2.30.42.10">
    <property type="match status" value="1"/>
</dbReference>
<reference evidence="2 3" key="1">
    <citation type="journal article" date="2010" name="Stand. Genomic Sci.">
        <title>Complete genome sequence of Ferrimonas balearica type strain (PAT).</title>
        <authorList>
            <person name="Nolan M."/>
            <person name="Sikorski J."/>
            <person name="Davenport K."/>
            <person name="Lucas S."/>
            <person name="Glavina Del Rio T."/>
            <person name="Tice H."/>
            <person name="Cheng J."/>
            <person name="Goodwin L."/>
            <person name="Pitluck S."/>
            <person name="Liolios K."/>
            <person name="Ivanova N."/>
            <person name="Mavromatis K."/>
            <person name="Ovchinnikova G."/>
            <person name="Pati A."/>
            <person name="Chen A."/>
            <person name="Palaniappan K."/>
            <person name="Land M."/>
            <person name="Hauser L."/>
            <person name="Chang Y."/>
            <person name="Jeffries C."/>
            <person name="Tapia R."/>
            <person name="Brettin T."/>
            <person name="Detter J."/>
            <person name="Han C."/>
            <person name="Yasawong M."/>
            <person name="Rohde M."/>
            <person name="Tindall B."/>
            <person name="Goker M."/>
            <person name="Woyke T."/>
            <person name="Bristow J."/>
            <person name="Eisen J."/>
            <person name="Markowitz V."/>
            <person name="Hugenholtz P."/>
            <person name="Kyrpides N."/>
            <person name="Klenk H."/>
            <person name="Lapidus A."/>
        </authorList>
    </citation>
    <scope>NUCLEOTIDE SEQUENCE [LARGE SCALE GENOMIC DNA]</scope>
    <source>
        <strain evidence="3">DSM 9799 / CCM 4581 / KCTC 23876 / PAT</strain>
    </source>
</reference>
<dbReference type="Pfam" id="PF05299">
    <property type="entry name" value="Peptidase_M61"/>
    <property type="match status" value="1"/>
</dbReference>
<sequence>MIHYQIQPIDPNAHLFAVSVSVPQAEAGQRFTLPAWLPGSYMIRDFARHLIGVRAQRPDGEPLALSQLDKQTWQLDHASGAVELHYQVYAWDLSVRGAHLDQTHGFFNGSSTFVAVVGQESNPVKVTLLAPQGPQYQNWRVATAMREAGAERYGFGDYQADNYDELIDHPVEMGEFTLATFEAGGVPHDLVLTGRHLADTDRICADLRKICEYQINLFGGQAPYDRYLFLTQVVGSGFGGLEHRASTALVCGRGDLPSANEPGISEGYRTFLSLCSHEYFHNWNVKRIKPAQFVPYDLSQESYTRQLWAYEGITSYYDDLLVYRSGCVDQGTYLQMLAEGMTRVTRGVGRFKQSLRDSSFNAWTKFYKQDENAQNAIVSYYTKGALFALTLDLTLRLETQGRRSLDDLMRLLWERHGQTGIGTDEHTHQALVAELLDRDVSDLFAYLDNTDDLPLERLLAQVGVEMRMRAANGNGDKGGQGKPALKASLGARYRAEAFGVRIEAVAEGGNAHRAGLAAGDRLIAVDNLEVAGNLDTQLERYGEGSELTIHWFRRDELMSGTLELRPAPMDTVVLSTVEGANQALWL</sequence>
<dbReference type="InterPro" id="IPR001478">
    <property type="entry name" value="PDZ"/>
</dbReference>
<dbReference type="GeneID" id="67181801"/>
<dbReference type="Proteomes" id="UP000006683">
    <property type="component" value="Chromosome"/>
</dbReference>
<gene>
    <name evidence="2" type="ordered locus">Fbal_1589</name>
</gene>
<evidence type="ECO:0000313" key="2">
    <source>
        <dbReference type="EMBL" id="ADN75793.1"/>
    </source>
</evidence>
<dbReference type="SUPFAM" id="SSF50156">
    <property type="entry name" value="PDZ domain-like"/>
    <property type="match status" value="1"/>
</dbReference>
<dbReference type="InterPro" id="IPR040756">
    <property type="entry name" value="Peptidase_M61_N"/>
</dbReference>
<dbReference type="Gene3D" id="1.10.390.10">
    <property type="entry name" value="Neutral Protease Domain 2"/>
    <property type="match status" value="1"/>
</dbReference>
<dbReference type="MEROPS" id="M61.002"/>
<dbReference type="Pfam" id="PF17899">
    <property type="entry name" value="Peptidase_M61_N"/>
    <property type="match status" value="1"/>
</dbReference>
<name>E1SPZ8_FERBD</name>
<dbReference type="Gene3D" id="2.60.40.3650">
    <property type="match status" value="1"/>
</dbReference>
<dbReference type="KEGG" id="fbl:Fbal_1589"/>
<dbReference type="Pfam" id="PF17820">
    <property type="entry name" value="PDZ_6"/>
    <property type="match status" value="1"/>
</dbReference>
<dbReference type="InterPro" id="IPR007963">
    <property type="entry name" value="Peptidase_M61_catalytic"/>
</dbReference>
<dbReference type="SUPFAM" id="SSF55486">
    <property type="entry name" value="Metalloproteases ('zincins'), catalytic domain"/>
    <property type="match status" value="1"/>
</dbReference>
<dbReference type="InterPro" id="IPR036034">
    <property type="entry name" value="PDZ_sf"/>
</dbReference>
<protein>
    <submittedName>
        <fullName evidence="2">Peptidase M61 domain protein</fullName>
    </submittedName>
</protein>
<dbReference type="SMART" id="SM00228">
    <property type="entry name" value="PDZ"/>
    <property type="match status" value="1"/>
</dbReference>
<dbReference type="HOGENOM" id="CLU_022755_0_1_6"/>
<evidence type="ECO:0000313" key="3">
    <source>
        <dbReference type="Proteomes" id="UP000006683"/>
    </source>
</evidence>
<dbReference type="InterPro" id="IPR027268">
    <property type="entry name" value="Peptidase_M4/M1_CTD_sf"/>
</dbReference>
<dbReference type="PROSITE" id="PS50106">
    <property type="entry name" value="PDZ"/>
    <property type="match status" value="1"/>
</dbReference>
<proteinExistence type="predicted"/>
<dbReference type="PIRSF" id="PIRSF016493">
    <property type="entry name" value="Glycyl_aminpptds"/>
    <property type="match status" value="1"/>
</dbReference>
<accession>E1SPZ8</accession>